<dbReference type="InterPro" id="IPR029767">
    <property type="entry name" value="WecB-like"/>
</dbReference>
<dbReference type="Gene3D" id="3.40.50.2000">
    <property type="entry name" value="Glycogen Phosphorylase B"/>
    <property type="match status" value="2"/>
</dbReference>
<dbReference type="InterPro" id="IPR003331">
    <property type="entry name" value="UDP_GlcNAc_Epimerase_2_dom"/>
</dbReference>
<comment type="similarity">
    <text evidence="1">Belongs to the UDP-N-acetylglucosamine 2-epimerase family.</text>
</comment>
<keyword evidence="1" id="KW-0413">Isomerase</keyword>
<evidence type="ECO:0000259" key="2">
    <source>
        <dbReference type="Pfam" id="PF02350"/>
    </source>
</evidence>
<sequence length="314" mass="33072">MRTRADAAASARTVAFVLGTRPEIVKLAPLVRRFGAQARVLHTGQHYDHEMSAAFFEACGLRAPDVMLGTGGLPRARQIGSALGLLDEVFDDERPAAVVVQGDTNSALAGALAANAREVPLVHVEAGLRSHDRRMPEEHNRILIDHLSDVLCAPTAGNLANLIAEGIPADRCHVTGNTVVEALVAALPAPDRRAKILTDFGVEPGRFVLATIHRLENADDPDSLRLIVGHLAELAALGWPVVFPVHPRVRDALAALGPGVLGPRALGSGVPGPRVVEPEAMGLVRWALGPWRPASSGAIPSATRSSCPSPRTAP</sequence>
<feature type="domain" description="UDP-N-acetylglucosamine 2-epimerase" evidence="2">
    <location>
        <begin position="36"/>
        <end position="255"/>
    </location>
</feature>
<reference evidence="4" key="1">
    <citation type="journal article" date="2019" name="Int. J. Syst. Evol. Microbiol.">
        <title>The Global Catalogue of Microorganisms (GCM) 10K type strain sequencing project: providing services to taxonomists for standard genome sequencing and annotation.</title>
        <authorList>
            <consortium name="The Broad Institute Genomics Platform"/>
            <consortium name="The Broad Institute Genome Sequencing Center for Infectious Disease"/>
            <person name="Wu L."/>
            <person name="Ma J."/>
        </authorList>
    </citation>
    <scope>NUCLEOTIDE SEQUENCE [LARGE SCALE GENOMIC DNA]</scope>
    <source>
        <strain evidence="4">JCM 16014</strain>
    </source>
</reference>
<dbReference type="PANTHER" id="PTHR43174">
    <property type="entry name" value="UDP-N-ACETYLGLUCOSAMINE 2-EPIMERASE"/>
    <property type="match status" value="1"/>
</dbReference>
<accession>A0ABP5FMU2</accession>
<dbReference type="Pfam" id="PF02350">
    <property type="entry name" value="Epimerase_2"/>
    <property type="match status" value="1"/>
</dbReference>
<protein>
    <recommendedName>
        <fullName evidence="2">UDP-N-acetylglucosamine 2-epimerase domain-containing protein</fullName>
    </recommendedName>
</protein>
<evidence type="ECO:0000256" key="1">
    <source>
        <dbReference type="RuleBase" id="RU003513"/>
    </source>
</evidence>
<gene>
    <name evidence="3" type="ORF">GCM10009839_32420</name>
</gene>
<name>A0ABP5FMU2_9ACTN</name>
<keyword evidence="4" id="KW-1185">Reference proteome</keyword>
<comment type="caution">
    <text evidence="3">The sequence shown here is derived from an EMBL/GenBank/DDBJ whole genome shotgun (WGS) entry which is preliminary data.</text>
</comment>
<dbReference type="PANTHER" id="PTHR43174:SF1">
    <property type="entry name" value="UDP-N-ACETYLGLUCOSAMINE 2-EPIMERASE"/>
    <property type="match status" value="1"/>
</dbReference>
<dbReference type="Proteomes" id="UP001500751">
    <property type="component" value="Unassembled WGS sequence"/>
</dbReference>
<evidence type="ECO:0000313" key="3">
    <source>
        <dbReference type="EMBL" id="GAA2030255.1"/>
    </source>
</evidence>
<evidence type="ECO:0000313" key="4">
    <source>
        <dbReference type="Proteomes" id="UP001500751"/>
    </source>
</evidence>
<organism evidence="3 4">
    <name type="scientific">Catenulispora yoronensis</name>
    <dbReference type="NCBI Taxonomy" id="450799"/>
    <lineage>
        <taxon>Bacteria</taxon>
        <taxon>Bacillati</taxon>
        <taxon>Actinomycetota</taxon>
        <taxon>Actinomycetes</taxon>
        <taxon>Catenulisporales</taxon>
        <taxon>Catenulisporaceae</taxon>
        <taxon>Catenulispora</taxon>
    </lineage>
</organism>
<proteinExistence type="inferred from homology"/>
<dbReference type="SUPFAM" id="SSF53756">
    <property type="entry name" value="UDP-Glycosyltransferase/glycogen phosphorylase"/>
    <property type="match status" value="1"/>
</dbReference>
<dbReference type="EMBL" id="BAAAQN010000016">
    <property type="protein sequence ID" value="GAA2030255.1"/>
    <property type="molecule type" value="Genomic_DNA"/>
</dbReference>